<accession>Q6Z363</accession>
<reference evidence="4" key="1">
    <citation type="journal article" date="2005" name="Nature">
        <title>The map-based sequence of the rice genome.</title>
        <authorList>
            <consortium name="International rice genome sequencing project (IRGSP)"/>
            <person name="Matsumoto T."/>
            <person name="Wu J."/>
            <person name="Kanamori H."/>
            <person name="Katayose Y."/>
            <person name="Fujisawa M."/>
            <person name="Namiki N."/>
            <person name="Mizuno H."/>
            <person name="Yamamoto K."/>
            <person name="Antonio B.A."/>
            <person name="Baba T."/>
            <person name="Sakata K."/>
            <person name="Nagamura Y."/>
            <person name="Aoki H."/>
            <person name="Arikawa K."/>
            <person name="Arita K."/>
            <person name="Bito T."/>
            <person name="Chiden Y."/>
            <person name="Fujitsuka N."/>
            <person name="Fukunaka R."/>
            <person name="Hamada M."/>
            <person name="Harada C."/>
            <person name="Hayashi A."/>
            <person name="Hijishita S."/>
            <person name="Honda M."/>
            <person name="Hosokawa S."/>
            <person name="Ichikawa Y."/>
            <person name="Idonuma A."/>
            <person name="Iijima M."/>
            <person name="Ikeda M."/>
            <person name="Ikeno M."/>
            <person name="Ito K."/>
            <person name="Ito S."/>
            <person name="Ito T."/>
            <person name="Ito Y."/>
            <person name="Ito Y."/>
            <person name="Iwabuchi A."/>
            <person name="Kamiya K."/>
            <person name="Karasawa W."/>
            <person name="Kurita K."/>
            <person name="Katagiri S."/>
            <person name="Kikuta A."/>
            <person name="Kobayashi H."/>
            <person name="Kobayashi N."/>
            <person name="Machita K."/>
            <person name="Maehara T."/>
            <person name="Masukawa M."/>
            <person name="Mizubayashi T."/>
            <person name="Mukai Y."/>
            <person name="Nagasaki H."/>
            <person name="Nagata Y."/>
            <person name="Naito S."/>
            <person name="Nakashima M."/>
            <person name="Nakama Y."/>
            <person name="Nakamichi Y."/>
            <person name="Nakamura M."/>
            <person name="Meguro A."/>
            <person name="Negishi M."/>
            <person name="Ohta I."/>
            <person name="Ohta T."/>
            <person name="Okamoto M."/>
            <person name="Ono N."/>
            <person name="Saji S."/>
            <person name="Sakaguchi M."/>
            <person name="Sakai K."/>
            <person name="Shibata M."/>
            <person name="Shimokawa T."/>
            <person name="Song J."/>
            <person name="Takazaki Y."/>
            <person name="Terasawa K."/>
            <person name="Tsugane M."/>
            <person name="Tsuji K."/>
            <person name="Ueda S."/>
            <person name="Waki K."/>
            <person name="Yamagata H."/>
            <person name="Yamamoto M."/>
            <person name="Yamamoto S."/>
            <person name="Yamane H."/>
            <person name="Yoshiki S."/>
            <person name="Yoshihara R."/>
            <person name="Yukawa K."/>
            <person name="Zhong H."/>
            <person name="Yano M."/>
            <person name="Yuan Q."/>
            <person name="Ouyang S."/>
            <person name="Liu J."/>
            <person name="Jones K.M."/>
            <person name="Gansberger K."/>
            <person name="Moffat K."/>
            <person name="Hill J."/>
            <person name="Bera J."/>
            <person name="Fadrosh D."/>
            <person name="Jin S."/>
            <person name="Johri S."/>
            <person name="Kim M."/>
            <person name="Overton L."/>
            <person name="Reardon M."/>
            <person name="Tsitrin T."/>
            <person name="Vuong H."/>
            <person name="Weaver B."/>
            <person name="Ciecko A."/>
            <person name="Tallon L."/>
            <person name="Jackson J."/>
            <person name="Pai G."/>
            <person name="Aken S.V."/>
            <person name="Utterback T."/>
            <person name="Reidmuller S."/>
            <person name="Feldblyum T."/>
            <person name="Hsiao J."/>
            <person name="Zismann V."/>
            <person name="Iobst S."/>
            <person name="de Vazeille A.R."/>
            <person name="Buell C.R."/>
            <person name="Ying K."/>
            <person name="Li Y."/>
            <person name="Lu T."/>
            <person name="Huang Y."/>
            <person name="Zhao Q."/>
            <person name="Feng Q."/>
            <person name="Zhang L."/>
            <person name="Zhu J."/>
            <person name="Weng Q."/>
            <person name="Mu J."/>
            <person name="Lu Y."/>
            <person name="Fan D."/>
            <person name="Liu Y."/>
            <person name="Guan J."/>
            <person name="Zhang Y."/>
            <person name="Yu S."/>
            <person name="Liu X."/>
            <person name="Zhang Y."/>
            <person name="Hong G."/>
            <person name="Han B."/>
            <person name="Choisne N."/>
            <person name="Demange N."/>
            <person name="Orjeda G."/>
            <person name="Samain S."/>
            <person name="Cattolico L."/>
            <person name="Pelletier E."/>
            <person name="Couloux A."/>
            <person name="Segurens B."/>
            <person name="Wincker P."/>
            <person name="D'Hont A."/>
            <person name="Scarpelli C."/>
            <person name="Weissenbach J."/>
            <person name="Salanoubat M."/>
            <person name="Quetier F."/>
            <person name="Yu Y."/>
            <person name="Kim H.R."/>
            <person name="Rambo T."/>
            <person name="Currie J."/>
            <person name="Collura K."/>
            <person name="Luo M."/>
            <person name="Yang T."/>
            <person name="Ammiraju J.S.S."/>
            <person name="Engler F."/>
            <person name="Soderlund C."/>
            <person name="Wing R.A."/>
            <person name="Palmer L.E."/>
            <person name="de la Bastide M."/>
            <person name="Spiegel L."/>
            <person name="Nascimento L."/>
            <person name="Zutavern T."/>
            <person name="O'Shaughnessy A."/>
            <person name="Dike S."/>
            <person name="Dedhia N."/>
            <person name="Preston R."/>
            <person name="Balija V."/>
            <person name="McCombie W.R."/>
            <person name="Chow T."/>
            <person name="Chen H."/>
            <person name="Chung M."/>
            <person name="Chen C."/>
            <person name="Shaw J."/>
            <person name="Wu H."/>
            <person name="Hsiao K."/>
            <person name="Chao Y."/>
            <person name="Chu M."/>
            <person name="Cheng C."/>
            <person name="Hour A."/>
            <person name="Lee P."/>
            <person name="Lin S."/>
            <person name="Lin Y."/>
            <person name="Liou J."/>
            <person name="Liu S."/>
            <person name="Hsing Y."/>
            <person name="Raghuvanshi S."/>
            <person name="Mohanty A."/>
            <person name="Bharti A.K."/>
            <person name="Gaur A."/>
            <person name="Gupta V."/>
            <person name="Kumar D."/>
            <person name="Ravi V."/>
            <person name="Vij S."/>
            <person name="Kapur A."/>
            <person name="Khurana P."/>
            <person name="Khurana P."/>
            <person name="Khurana J.P."/>
            <person name="Tyagi A.K."/>
            <person name="Gaikwad K."/>
            <person name="Singh A."/>
            <person name="Dalal V."/>
            <person name="Srivastava S."/>
            <person name="Dixit A."/>
            <person name="Pal A.K."/>
            <person name="Ghazi I.A."/>
            <person name="Yadav M."/>
            <person name="Pandit A."/>
            <person name="Bhargava A."/>
            <person name="Sureshbabu K."/>
            <person name="Batra K."/>
            <person name="Sharma T.R."/>
            <person name="Mohapatra T."/>
            <person name="Singh N.K."/>
            <person name="Messing J."/>
            <person name="Nelson A.B."/>
            <person name="Fuks G."/>
            <person name="Kavchok S."/>
            <person name="Keizer G."/>
            <person name="Linton E."/>
            <person name="Llaca V."/>
            <person name="Song R."/>
            <person name="Tanyolac B."/>
            <person name="Young S."/>
            <person name="Ho-Il K."/>
            <person name="Hahn J.H."/>
            <person name="Sangsakoo G."/>
            <person name="Vanavichit A."/>
            <person name="de Mattos Luiz.A.T."/>
            <person name="Zimmer P.D."/>
            <person name="Malone G."/>
            <person name="Dellagostin O."/>
            <person name="de Oliveira A.C."/>
            <person name="Bevan M."/>
            <person name="Bancroft I."/>
            <person name="Minx P."/>
            <person name="Cordum H."/>
            <person name="Wilson R."/>
            <person name="Cheng Z."/>
            <person name="Jin W."/>
            <person name="Jiang J."/>
            <person name="Leong S.A."/>
            <person name="Iwama H."/>
            <person name="Gojobori T."/>
            <person name="Itoh T."/>
            <person name="Niimura Y."/>
            <person name="Fujii Y."/>
            <person name="Habara T."/>
            <person name="Sakai H."/>
            <person name="Sato Y."/>
            <person name="Wilson G."/>
            <person name="Kumar K."/>
            <person name="McCouch S."/>
            <person name="Juretic N."/>
            <person name="Hoen D."/>
            <person name="Wright S."/>
            <person name="Bruskiewich R."/>
            <person name="Bureau T."/>
            <person name="Miyao A."/>
            <person name="Hirochika H."/>
            <person name="Nishikawa T."/>
            <person name="Kadowaki K."/>
            <person name="Sugiura M."/>
            <person name="Burr B."/>
            <person name="Sasaki T."/>
        </authorList>
    </citation>
    <scope>NUCLEOTIDE SEQUENCE [LARGE SCALE GENOMIC DNA]</scope>
    <source>
        <strain evidence="4">cv. Nipponbare</strain>
    </source>
</reference>
<evidence type="ECO:0000256" key="1">
    <source>
        <dbReference type="SAM" id="MobiDB-lite"/>
    </source>
</evidence>
<dbReference type="Proteomes" id="UP000000763">
    <property type="component" value="Chromosome 7"/>
</dbReference>
<keyword evidence="2" id="KW-1133">Transmembrane helix</keyword>
<feature type="region of interest" description="Disordered" evidence="1">
    <location>
        <begin position="1"/>
        <end position="98"/>
    </location>
</feature>
<dbReference type="EMBL" id="AP005260">
    <property type="protein sequence ID" value="BAC84221.1"/>
    <property type="molecule type" value="Genomic_DNA"/>
</dbReference>
<keyword evidence="2" id="KW-0812">Transmembrane</keyword>
<protein>
    <submittedName>
        <fullName evidence="3">Uncharacterized protein</fullName>
    </submittedName>
</protein>
<evidence type="ECO:0000313" key="3">
    <source>
        <dbReference type="EMBL" id="BAC84221.1"/>
    </source>
</evidence>
<feature type="compositionally biased region" description="Low complexity" evidence="1">
    <location>
        <begin position="53"/>
        <end position="63"/>
    </location>
</feature>
<evidence type="ECO:0000313" key="4">
    <source>
        <dbReference type="Proteomes" id="UP000000763"/>
    </source>
</evidence>
<dbReference type="AlphaFoldDB" id="Q6Z363"/>
<feature type="transmembrane region" description="Helical" evidence="2">
    <location>
        <begin position="152"/>
        <end position="171"/>
    </location>
</feature>
<proteinExistence type="predicted"/>
<reference evidence="4" key="2">
    <citation type="journal article" date="2008" name="Nucleic Acids Res.">
        <title>The rice annotation project database (RAP-DB): 2008 update.</title>
        <authorList>
            <consortium name="The rice annotation project (RAP)"/>
        </authorList>
    </citation>
    <scope>GENOME REANNOTATION</scope>
    <source>
        <strain evidence="4">cv. Nipponbare</strain>
    </source>
</reference>
<feature type="compositionally biased region" description="Low complexity" evidence="1">
    <location>
        <begin position="25"/>
        <end position="34"/>
    </location>
</feature>
<feature type="compositionally biased region" description="Pro residues" evidence="1">
    <location>
        <begin position="64"/>
        <end position="90"/>
    </location>
</feature>
<keyword evidence="2" id="KW-0472">Membrane</keyword>
<organism evidence="3 4">
    <name type="scientific">Oryza sativa subsp. japonica</name>
    <name type="common">Rice</name>
    <dbReference type="NCBI Taxonomy" id="39947"/>
    <lineage>
        <taxon>Eukaryota</taxon>
        <taxon>Viridiplantae</taxon>
        <taxon>Streptophyta</taxon>
        <taxon>Embryophyta</taxon>
        <taxon>Tracheophyta</taxon>
        <taxon>Spermatophyta</taxon>
        <taxon>Magnoliopsida</taxon>
        <taxon>Liliopsida</taxon>
        <taxon>Poales</taxon>
        <taxon>Poaceae</taxon>
        <taxon>BOP clade</taxon>
        <taxon>Oryzoideae</taxon>
        <taxon>Oryzeae</taxon>
        <taxon>Oryzinae</taxon>
        <taxon>Oryza</taxon>
        <taxon>Oryza sativa</taxon>
    </lineage>
</organism>
<evidence type="ECO:0000256" key="2">
    <source>
        <dbReference type="SAM" id="Phobius"/>
    </source>
</evidence>
<sequence length="175" mass="18933">MGRRSILFLPSPPRWAGRRPRPSSRPRLPSDPGSPIGGAHLSGPPPTSGRGWRPASPTAAPASPAFPAPRRPRPSVRPPSPRPSTPSPARPRPRDGRDSIFESRLSLHLHLPHVGWQNRAAPGHVRPPLSLFKHHRPSLYLFPHFTELPRALLHPSAVALLSAAAAAALVATSRR</sequence>
<name>Q6Z363_ORYSJ</name>
<gene>
    <name evidence="3" type="primary">P0557D09.13</name>
</gene>